<name>A0ABS4STG1_9PROT</name>
<proteinExistence type="predicted"/>
<evidence type="ECO:0000313" key="2">
    <source>
        <dbReference type="Proteomes" id="UP000781958"/>
    </source>
</evidence>
<organism evidence="1 2">
    <name type="scientific">Azospirillum rugosum</name>
    <dbReference type="NCBI Taxonomy" id="416170"/>
    <lineage>
        <taxon>Bacteria</taxon>
        <taxon>Pseudomonadati</taxon>
        <taxon>Pseudomonadota</taxon>
        <taxon>Alphaproteobacteria</taxon>
        <taxon>Rhodospirillales</taxon>
        <taxon>Azospirillaceae</taxon>
        <taxon>Azospirillum</taxon>
    </lineage>
</organism>
<protein>
    <submittedName>
        <fullName evidence="1">Uncharacterized protein</fullName>
    </submittedName>
</protein>
<sequence length="67" mass="7461">MTKREETEALLAELRQGFGAKSNNELLHLLATLGRIVLTESSKDERGRRVLKIVGKGGKERQIVISD</sequence>
<comment type="caution">
    <text evidence="1">The sequence shown here is derived from an EMBL/GenBank/DDBJ whole genome shotgun (WGS) entry which is preliminary data.</text>
</comment>
<reference evidence="1 2" key="1">
    <citation type="submission" date="2021-03" db="EMBL/GenBank/DDBJ databases">
        <title>Genomic Encyclopedia of Type Strains, Phase III (KMG-III): the genomes of soil and plant-associated and newly described type strains.</title>
        <authorList>
            <person name="Whitman W."/>
        </authorList>
    </citation>
    <scope>NUCLEOTIDE SEQUENCE [LARGE SCALE GENOMIC DNA]</scope>
    <source>
        <strain evidence="1 2">IMMIB AFH-6</strain>
    </source>
</reference>
<dbReference type="EMBL" id="JAGINP010000024">
    <property type="protein sequence ID" value="MBP2295835.1"/>
    <property type="molecule type" value="Genomic_DNA"/>
</dbReference>
<accession>A0ABS4STG1</accession>
<keyword evidence="2" id="KW-1185">Reference proteome</keyword>
<evidence type="ECO:0000313" key="1">
    <source>
        <dbReference type="EMBL" id="MBP2295835.1"/>
    </source>
</evidence>
<dbReference type="RefSeq" id="WP_209770452.1">
    <property type="nucleotide sequence ID" value="NZ_JAGINP010000024.1"/>
</dbReference>
<gene>
    <name evidence="1" type="ORF">J2851_005648</name>
</gene>
<dbReference type="Proteomes" id="UP000781958">
    <property type="component" value="Unassembled WGS sequence"/>
</dbReference>